<evidence type="ECO:0000259" key="2">
    <source>
        <dbReference type="SMART" id="SM00737"/>
    </source>
</evidence>
<feature type="signal peptide" evidence="1">
    <location>
        <begin position="1"/>
        <end position="16"/>
    </location>
</feature>
<evidence type="ECO:0000313" key="3">
    <source>
        <dbReference type="EMBL" id="CAG7823272.1"/>
    </source>
</evidence>
<evidence type="ECO:0000256" key="1">
    <source>
        <dbReference type="SAM" id="SignalP"/>
    </source>
</evidence>
<reference evidence="3" key="1">
    <citation type="submission" date="2021-06" db="EMBL/GenBank/DDBJ databases">
        <authorList>
            <person name="Hodson N. C."/>
            <person name="Mongue J. A."/>
            <person name="Jaron S. K."/>
        </authorList>
    </citation>
    <scope>NUCLEOTIDE SEQUENCE</scope>
</reference>
<evidence type="ECO:0000313" key="4">
    <source>
        <dbReference type="Proteomes" id="UP000708208"/>
    </source>
</evidence>
<proteinExistence type="predicted"/>
<accession>A0A8J2PC83</accession>
<dbReference type="SMART" id="SM00737">
    <property type="entry name" value="ML"/>
    <property type="match status" value="1"/>
</dbReference>
<dbReference type="OrthoDB" id="4937502at2759"/>
<dbReference type="Proteomes" id="UP000708208">
    <property type="component" value="Unassembled WGS sequence"/>
</dbReference>
<sequence length="157" mass="16544">MLRLAVLAVLVAACSAVSVSEIRNPFIYHKALRGPVEGVVPCGSKGEVLEIRVTDCTSLPCDIKVGSTYTIEVDFIPSAGHEVLTVLVSVIRGGVENEIVHQDIPFVVAPGQGYTVSYPWTVTGQIDTGLLALRIQVKGNNGDVVELCGLATVNVSA</sequence>
<dbReference type="InterPro" id="IPR003172">
    <property type="entry name" value="ML_dom"/>
</dbReference>
<name>A0A8J2PC83_9HEXA</name>
<dbReference type="AlphaFoldDB" id="A0A8J2PC83"/>
<feature type="domain" description="MD-2-related lipid-recognition" evidence="2">
    <location>
        <begin position="39"/>
        <end position="153"/>
    </location>
</feature>
<protein>
    <recommendedName>
        <fullName evidence="2">MD-2-related lipid-recognition domain-containing protein</fullName>
    </recommendedName>
</protein>
<keyword evidence="4" id="KW-1185">Reference proteome</keyword>
<keyword evidence="1" id="KW-0732">Signal</keyword>
<feature type="chain" id="PRO_5035301319" description="MD-2-related lipid-recognition domain-containing protein" evidence="1">
    <location>
        <begin position="17"/>
        <end position="157"/>
    </location>
</feature>
<comment type="caution">
    <text evidence="3">The sequence shown here is derived from an EMBL/GenBank/DDBJ whole genome shotgun (WGS) entry which is preliminary data.</text>
</comment>
<organism evidence="3 4">
    <name type="scientific">Allacma fusca</name>
    <dbReference type="NCBI Taxonomy" id="39272"/>
    <lineage>
        <taxon>Eukaryota</taxon>
        <taxon>Metazoa</taxon>
        <taxon>Ecdysozoa</taxon>
        <taxon>Arthropoda</taxon>
        <taxon>Hexapoda</taxon>
        <taxon>Collembola</taxon>
        <taxon>Symphypleona</taxon>
        <taxon>Sminthuridae</taxon>
        <taxon>Allacma</taxon>
    </lineage>
</organism>
<dbReference type="EMBL" id="CAJVCH010528986">
    <property type="protein sequence ID" value="CAG7823272.1"/>
    <property type="molecule type" value="Genomic_DNA"/>
</dbReference>
<gene>
    <name evidence="3" type="ORF">AFUS01_LOCUS33497</name>
</gene>